<dbReference type="EMBL" id="AP004999">
    <property type="protein sequence ID" value="BAD23136.1"/>
    <property type="molecule type" value="Genomic_DNA"/>
</dbReference>
<evidence type="ECO:0000313" key="1">
    <source>
        <dbReference type="EMBL" id="BAD23136.1"/>
    </source>
</evidence>
<name>Q6K6R3_ORYSJ</name>
<accession>Q6K6R3</accession>
<reference evidence="2" key="2">
    <citation type="journal article" date="2008" name="Nucleic Acids Res.">
        <title>The rice annotation project database (RAP-DB): 2008 update.</title>
        <authorList>
            <consortium name="The rice annotation project (RAP)"/>
        </authorList>
    </citation>
    <scope>GENOME REANNOTATION</scope>
    <source>
        <strain evidence="2">cv. Nipponbare</strain>
    </source>
</reference>
<proteinExistence type="predicted"/>
<gene>
    <name evidence="1" type="primary">P0040H05.20</name>
</gene>
<evidence type="ECO:0000313" key="2">
    <source>
        <dbReference type="Proteomes" id="UP000000763"/>
    </source>
</evidence>
<organism evidence="1 2">
    <name type="scientific">Oryza sativa subsp. japonica</name>
    <name type="common">Rice</name>
    <dbReference type="NCBI Taxonomy" id="39947"/>
    <lineage>
        <taxon>Eukaryota</taxon>
        <taxon>Viridiplantae</taxon>
        <taxon>Streptophyta</taxon>
        <taxon>Embryophyta</taxon>
        <taxon>Tracheophyta</taxon>
        <taxon>Spermatophyta</taxon>
        <taxon>Magnoliopsida</taxon>
        <taxon>Liliopsida</taxon>
        <taxon>Poales</taxon>
        <taxon>Poaceae</taxon>
        <taxon>BOP clade</taxon>
        <taxon>Oryzoideae</taxon>
        <taxon>Oryzeae</taxon>
        <taxon>Oryzinae</taxon>
        <taxon>Oryza</taxon>
        <taxon>Oryza sativa</taxon>
    </lineage>
</organism>
<sequence>MAADPAAIVLPSEGDDADGMVLLRDGSDGLPPLKVDRETHRQVLLRFYMACCISDFKHDIRELVEAYLKPCHELELEWTRQLSADRTAAMDHLLFVGLDATEPPEPQQQLQEEEEEDPPVSAAGFVDRVHMRRMIQAFFHPDMADVEDEGKDTRIDRSLMANFMAATGFVNRLWDARRIIAVCRDGGMDDAAREAAAAGMLRRLEELLNGRAKAGHLCVAVALKQAHLSATVAVCHARAPLPPDDKEDGNVPCACVLLNARGDGIPTLVDRIVSDEGFLLRHLLSEHASEMLTVCEASAFMNKMSIPAL</sequence>
<dbReference type="Proteomes" id="UP000000763">
    <property type="component" value="Chromosome 2"/>
</dbReference>
<dbReference type="AlphaFoldDB" id="Q6K6R3"/>
<reference evidence="2" key="1">
    <citation type="journal article" date="2005" name="Nature">
        <title>The map-based sequence of the rice genome.</title>
        <authorList>
            <consortium name="International rice genome sequencing project (IRGSP)"/>
            <person name="Matsumoto T."/>
            <person name="Wu J."/>
            <person name="Kanamori H."/>
            <person name="Katayose Y."/>
            <person name="Fujisawa M."/>
            <person name="Namiki N."/>
            <person name="Mizuno H."/>
            <person name="Yamamoto K."/>
            <person name="Antonio B.A."/>
            <person name="Baba T."/>
            <person name="Sakata K."/>
            <person name="Nagamura Y."/>
            <person name="Aoki H."/>
            <person name="Arikawa K."/>
            <person name="Arita K."/>
            <person name="Bito T."/>
            <person name="Chiden Y."/>
            <person name="Fujitsuka N."/>
            <person name="Fukunaka R."/>
            <person name="Hamada M."/>
            <person name="Harada C."/>
            <person name="Hayashi A."/>
            <person name="Hijishita S."/>
            <person name="Honda M."/>
            <person name="Hosokawa S."/>
            <person name="Ichikawa Y."/>
            <person name="Idonuma A."/>
            <person name="Iijima M."/>
            <person name="Ikeda M."/>
            <person name="Ikeno M."/>
            <person name="Ito K."/>
            <person name="Ito S."/>
            <person name="Ito T."/>
            <person name="Ito Y."/>
            <person name="Ito Y."/>
            <person name="Iwabuchi A."/>
            <person name="Kamiya K."/>
            <person name="Karasawa W."/>
            <person name="Kurita K."/>
            <person name="Katagiri S."/>
            <person name="Kikuta A."/>
            <person name="Kobayashi H."/>
            <person name="Kobayashi N."/>
            <person name="Machita K."/>
            <person name="Maehara T."/>
            <person name="Masukawa M."/>
            <person name="Mizubayashi T."/>
            <person name="Mukai Y."/>
            <person name="Nagasaki H."/>
            <person name="Nagata Y."/>
            <person name="Naito S."/>
            <person name="Nakashima M."/>
            <person name="Nakama Y."/>
            <person name="Nakamichi Y."/>
            <person name="Nakamura M."/>
            <person name="Meguro A."/>
            <person name="Negishi M."/>
            <person name="Ohta I."/>
            <person name="Ohta T."/>
            <person name="Okamoto M."/>
            <person name="Ono N."/>
            <person name="Saji S."/>
            <person name="Sakaguchi M."/>
            <person name="Sakai K."/>
            <person name="Shibata M."/>
            <person name="Shimokawa T."/>
            <person name="Song J."/>
            <person name="Takazaki Y."/>
            <person name="Terasawa K."/>
            <person name="Tsugane M."/>
            <person name="Tsuji K."/>
            <person name="Ueda S."/>
            <person name="Waki K."/>
            <person name="Yamagata H."/>
            <person name="Yamamoto M."/>
            <person name="Yamamoto S."/>
            <person name="Yamane H."/>
            <person name="Yoshiki S."/>
            <person name="Yoshihara R."/>
            <person name="Yukawa K."/>
            <person name="Zhong H."/>
            <person name="Yano M."/>
            <person name="Yuan Q."/>
            <person name="Ouyang S."/>
            <person name="Liu J."/>
            <person name="Jones K.M."/>
            <person name="Gansberger K."/>
            <person name="Moffat K."/>
            <person name="Hill J."/>
            <person name="Bera J."/>
            <person name="Fadrosh D."/>
            <person name="Jin S."/>
            <person name="Johri S."/>
            <person name="Kim M."/>
            <person name="Overton L."/>
            <person name="Reardon M."/>
            <person name="Tsitrin T."/>
            <person name="Vuong H."/>
            <person name="Weaver B."/>
            <person name="Ciecko A."/>
            <person name="Tallon L."/>
            <person name="Jackson J."/>
            <person name="Pai G."/>
            <person name="Aken S.V."/>
            <person name="Utterback T."/>
            <person name="Reidmuller S."/>
            <person name="Feldblyum T."/>
            <person name="Hsiao J."/>
            <person name="Zismann V."/>
            <person name="Iobst S."/>
            <person name="de Vazeille A.R."/>
            <person name="Buell C.R."/>
            <person name="Ying K."/>
            <person name="Li Y."/>
            <person name="Lu T."/>
            <person name="Huang Y."/>
            <person name="Zhao Q."/>
            <person name="Feng Q."/>
            <person name="Zhang L."/>
            <person name="Zhu J."/>
            <person name="Weng Q."/>
            <person name="Mu J."/>
            <person name="Lu Y."/>
            <person name="Fan D."/>
            <person name="Liu Y."/>
            <person name="Guan J."/>
            <person name="Zhang Y."/>
            <person name="Yu S."/>
            <person name="Liu X."/>
            <person name="Zhang Y."/>
            <person name="Hong G."/>
            <person name="Han B."/>
            <person name="Choisne N."/>
            <person name="Demange N."/>
            <person name="Orjeda G."/>
            <person name="Samain S."/>
            <person name="Cattolico L."/>
            <person name="Pelletier E."/>
            <person name="Couloux A."/>
            <person name="Segurens B."/>
            <person name="Wincker P."/>
            <person name="D'Hont A."/>
            <person name="Scarpelli C."/>
            <person name="Weissenbach J."/>
            <person name="Salanoubat M."/>
            <person name="Quetier F."/>
            <person name="Yu Y."/>
            <person name="Kim H.R."/>
            <person name="Rambo T."/>
            <person name="Currie J."/>
            <person name="Collura K."/>
            <person name="Luo M."/>
            <person name="Yang T."/>
            <person name="Ammiraju J.S.S."/>
            <person name="Engler F."/>
            <person name="Soderlund C."/>
            <person name="Wing R.A."/>
            <person name="Palmer L.E."/>
            <person name="de la Bastide M."/>
            <person name="Spiegel L."/>
            <person name="Nascimento L."/>
            <person name="Zutavern T."/>
            <person name="O'Shaughnessy A."/>
            <person name="Dike S."/>
            <person name="Dedhia N."/>
            <person name="Preston R."/>
            <person name="Balija V."/>
            <person name="McCombie W.R."/>
            <person name="Chow T."/>
            <person name="Chen H."/>
            <person name="Chung M."/>
            <person name="Chen C."/>
            <person name="Shaw J."/>
            <person name="Wu H."/>
            <person name="Hsiao K."/>
            <person name="Chao Y."/>
            <person name="Chu M."/>
            <person name="Cheng C."/>
            <person name="Hour A."/>
            <person name="Lee P."/>
            <person name="Lin S."/>
            <person name="Lin Y."/>
            <person name="Liou J."/>
            <person name="Liu S."/>
            <person name="Hsing Y."/>
            <person name="Raghuvanshi S."/>
            <person name="Mohanty A."/>
            <person name="Bharti A.K."/>
            <person name="Gaur A."/>
            <person name="Gupta V."/>
            <person name="Kumar D."/>
            <person name="Ravi V."/>
            <person name="Vij S."/>
            <person name="Kapur A."/>
            <person name="Khurana P."/>
            <person name="Khurana P."/>
            <person name="Khurana J.P."/>
            <person name="Tyagi A.K."/>
            <person name="Gaikwad K."/>
            <person name="Singh A."/>
            <person name="Dalal V."/>
            <person name="Srivastava S."/>
            <person name="Dixit A."/>
            <person name="Pal A.K."/>
            <person name="Ghazi I.A."/>
            <person name="Yadav M."/>
            <person name="Pandit A."/>
            <person name="Bhargava A."/>
            <person name="Sureshbabu K."/>
            <person name="Batra K."/>
            <person name="Sharma T.R."/>
            <person name="Mohapatra T."/>
            <person name="Singh N.K."/>
            <person name="Messing J."/>
            <person name="Nelson A.B."/>
            <person name="Fuks G."/>
            <person name="Kavchok S."/>
            <person name="Keizer G."/>
            <person name="Linton E."/>
            <person name="Llaca V."/>
            <person name="Song R."/>
            <person name="Tanyolac B."/>
            <person name="Young S."/>
            <person name="Ho-Il K."/>
            <person name="Hahn J.H."/>
            <person name="Sangsakoo G."/>
            <person name="Vanavichit A."/>
            <person name="de Mattos Luiz.A.T."/>
            <person name="Zimmer P.D."/>
            <person name="Malone G."/>
            <person name="Dellagostin O."/>
            <person name="de Oliveira A.C."/>
            <person name="Bevan M."/>
            <person name="Bancroft I."/>
            <person name="Minx P."/>
            <person name="Cordum H."/>
            <person name="Wilson R."/>
            <person name="Cheng Z."/>
            <person name="Jin W."/>
            <person name="Jiang J."/>
            <person name="Leong S.A."/>
            <person name="Iwama H."/>
            <person name="Gojobori T."/>
            <person name="Itoh T."/>
            <person name="Niimura Y."/>
            <person name="Fujii Y."/>
            <person name="Habara T."/>
            <person name="Sakai H."/>
            <person name="Sato Y."/>
            <person name="Wilson G."/>
            <person name="Kumar K."/>
            <person name="McCouch S."/>
            <person name="Juretic N."/>
            <person name="Hoen D."/>
            <person name="Wright S."/>
            <person name="Bruskiewich R."/>
            <person name="Bureau T."/>
            <person name="Miyao A."/>
            <person name="Hirochika H."/>
            <person name="Nishikawa T."/>
            <person name="Kadowaki K."/>
            <person name="Sugiura M."/>
            <person name="Burr B."/>
            <person name="Sasaki T."/>
        </authorList>
    </citation>
    <scope>NUCLEOTIDE SEQUENCE [LARGE SCALE GENOMIC DNA]</scope>
    <source>
        <strain evidence="2">cv. Nipponbare</strain>
    </source>
</reference>
<protein>
    <submittedName>
        <fullName evidence="1">Uncharacterized protein</fullName>
    </submittedName>
</protein>